<protein>
    <submittedName>
        <fullName evidence="2">Uncharacterized protein</fullName>
    </submittedName>
</protein>
<organism evidence="2 3">
    <name type="scientific">Taxus chinensis</name>
    <name type="common">Chinese yew</name>
    <name type="synonym">Taxus wallichiana var. chinensis</name>
    <dbReference type="NCBI Taxonomy" id="29808"/>
    <lineage>
        <taxon>Eukaryota</taxon>
        <taxon>Viridiplantae</taxon>
        <taxon>Streptophyta</taxon>
        <taxon>Embryophyta</taxon>
        <taxon>Tracheophyta</taxon>
        <taxon>Spermatophyta</taxon>
        <taxon>Pinopsida</taxon>
        <taxon>Pinidae</taxon>
        <taxon>Conifers II</taxon>
        <taxon>Cupressales</taxon>
        <taxon>Taxaceae</taxon>
        <taxon>Taxus</taxon>
    </lineage>
</organism>
<name>A0AA38FRQ1_TAXCH</name>
<dbReference type="AlphaFoldDB" id="A0AA38FRQ1"/>
<feature type="non-terminal residue" evidence="2">
    <location>
        <position position="50"/>
    </location>
</feature>
<reference evidence="2 3" key="1">
    <citation type="journal article" date="2021" name="Nat. Plants">
        <title>The Taxus genome provides insights into paclitaxel biosynthesis.</title>
        <authorList>
            <person name="Xiong X."/>
            <person name="Gou J."/>
            <person name="Liao Q."/>
            <person name="Li Y."/>
            <person name="Zhou Q."/>
            <person name="Bi G."/>
            <person name="Li C."/>
            <person name="Du R."/>
            <person name="Wang X."/>
            <person name="Sun T."/>
            <person name="Guo L."/>
            <person name="Liang H."/>
            <person name="Lu P."/>
            <person name="Wu Y."/>
            <person name="Zhang Z."/>
            <person name="Ro D.K."/>
            <person name="Shang Y."/>
            <person name="Huang S."/>
            <person name="Yan J."/>
        </authorList>
    </citation>
    <scope>NUCLEOTIDE SEQUENCE [LARGE SCALE GENOMIC DNA]</scope>
    <source>
        <strain evidence="2">Ta-2019</strain>
    </source>
</reference>
<evidence type="ECO:0000313" key="2">
    <source>
        <dbReference type="EMBL" id="KAH9309071.1"/>
    </source>
</evidence>
<feature type="non-terminal residue" evidence="2">
    <location>
        <position position="1"/>
    </location>
</feature>
<keyword evidence="3" id="KW-1185">Reference proteome</keyword>
<proteinExistence type="predicted"/>
<dbReference type="EMBL" id="JAHRHJ020000007">
    <property type="protein sequence ID" value="KAH9309071.1"/>
    <property type="molecule type" value="Genomic_DNA"/>
</dbReference>
<evidence type="ECO:0000313" key="3">
    <source>
        <dbReference type="Proteomes" id="UP000824469"/>
    </source>
</evidence>
<dbReference type="Proteomes" id="UP000824469">
    <property type="component" value="Unassembled WGS sequence"/>
</dbReference>
<evidence type="ECO:0000256" key="1">
    <source>
        <dbReference type="SAM" id="MobiDB-lite"/>
    </source>
</evidence>
<comment type="caution">
    <text evidence="2">The sequence shown here is derived from an EMBL/GenBank/DDBJ whole genome shotgun (WGS) entry which is preliminary data.</text>
</comment>
<accession>A0AA38FRQ1</accession>
<feature type="region of interest" description="Disordered" evidence="1">
    <location>
        <begin position="1"/>
        <end position="50"/>
    </location>
</feature>
<feature type="compositionally biased region" description="Polar residues" evidence="1">
    <location>
        <begin position="32"/>
        <end position="41"/>
    </location>
</feature>
<feature type="compositionally biased region" description="Polar residues" evidence="1">
    <location>
        <begin position="11"/>
        <end position="22"/>
    </location>
</feature>
<sequence>EMLEKGELTVDNPNAAPNQNLQIFKKPFPNHAPSSNQTGETSTHDTHTRE</sequence>
<gene>
    <name evidence="2" type="ORF">KI387_036982</name>
</gene>